<evidence type="ECO:0000256" key="1">
    <source>
        <dbReference type="SAM" id="MobiDB-lite"/>
    </source>
</evidence>
<organism evidence="2 3">
    <name type="scientific">Forsythia ovata</name>
    <dbReference type="NCBI Taxonomy" id="205694"/>
    <lineage>
        <taxon>Eukaryota</taxon>
        <taxon>Viridiplantae</taxon>
        <taxon>Streptophyta</taxon>
        <taxon>Embryophyta</taxon>
        <taxon>Tracheophyta</taxon>
        <taxon>Spermatophyta</taxon>
        <taxon>Magnoliopsida</taxon>
        <taxon>eudicotyledons</taxon>
        <taxon>Gunneridae</taxon>
        <taxon>Pentapetalae</taxon>
        <taxon>asterids</taxon>
        <taxon>lamiids</taxon>
        <taxon>Lamiales</taxon>
        <taxon>Oleaceae</taxon>
        <taxon>Forsythieae</taxon>
        <taxon>Forsythia</taxon>
    </lineage>
</organism>
<name>A0ABD1X8U3_9LAMI</name>
<evidence type="ECO:0000313" key="3">
    <source>
        <dbReference type="Proteomes" id="UP001604277"/>
    </source>
</evidence>
<dbReference type="Proteomes" id="UP001604277">
    <property type="component" value="Unassembled WGS sequence"/>
</dbReference>
<proteinExistence type="predicted"/>
<gene>
    <name evidence="2" type="ORF">Fot_03073</name>
</gene>
<accession>A0ABD1X8U3</accession>
<evidence type="ECO:0000313" key="2">
    <source>
        <dbReference type="EMBL" id="KAL2558334.1"/>
    </source>
</evidence>
<sequence>MLGTYHTPYEAASPMLGLGYSTFPNLGLSYLASLNLELGYSASPNLGLGYSTSPNLGLGYSASPNLGLDYSASPNLGLDYSVSLPQLGTRQFSLPHVGTQLFSLSQLGTRLFSLSQLVSRLFSLSQLLWWHACLNDSLASPACPLCWSHESPPLSPPCSEEEKIIYHQLAPSVENAQKVMARTRRARNVTAPPAPVGDVGTESNAATNHPQLEFASAAQLAALQAQVVALTALLQDQNATVSKPPHGPNPLPVGSSLPGALPQGPSPPLIGPSPPGAPPQISNFSTMEIPPMVAPLQASVSLAPPSAPHFYSLTSGLNPYMGQPSWMSTPTLVETPV</sequence>
<reference evidence="3" key="1">
    <citation type="submission" date="2024-07" db="EMBL/GenBank/DDBJ databases">
        <title>Two chromosome-level genome assemblies of Korean endemic species Abeliophyllum distichum and Forsythia ovata (Oleaceae).</title>
        <authorList>
            <person name="Jang H."/>
        </authorList>
    </citation>
    <scope>NUCLEOTIDE SEQUENCE [LARGE SCALE GENOMIC DNA]</scope>
</reference>
<protein>
    <submittedName>
        <fullName evidence="2">Uncharacterized protein</fullName>
    </submittedName>
</protein>
<comment type="caution">
    <text evidence="2">The sequence shown here is derived from an EMBL/GenBank/DDBJ whole genome shotgun (WGS) entry which is preliminary data.</text>
</comment>
<feature type="region of interest" description="Disordered" evidence="1">
    <location>
        <begin position="239"/>
        <end position="278"/>
    </location>
</feature>
<feature type="compositionally biased region" description="Pro residues" evidence="1">
    <location>
        <begin position="264"/>
        <end position="278"/>
    </location>
</feature>
<dbReference type="AlphaFoldDB" id="A0ABD1X8U3"/>
<dbReference type="EMBL" id="JBFOLJ010000001">
    <property type="protein sequence ID" value="KAL2558334.1"/>
    <property type="molecule type" value="Genomic_DNA"/>
</dbReference>
<keyword evidence="3" id="KW-1185">Reference proteome</keyword>